<evidence type="ECO:0000256" key="1">
    <source>
        <dbReference type="ARBA" id="ARBA00001971"/>
    </source>
</evidence>
<evidence type="ECO:0000256" key="4">
    <source>
        <dbReference type="ARBA" id="ARBA00022617"/>
    </source>
</evidence>
<reference evidence="12" key="1">
    <citation type="journal article" date="2012" name="Science">
        <title>The Paleozoic origin of enzymatic lignin decomposition reconstructed from 31 fungal genomes.</title>
        <authorList>
            <person name="Floudas D."/>
            <person name="Binder M."/>
            <person name="Riley R."/>
            <person name="Barry K."/>
            <person name="Blanchette R.A."/>
            <person name="Henrissat B."/>
            <person name="Martinez A.T."/>
            <person name="Otillar R."/>
            <person name="Spatafora J.W."/>
            <person name="Yadav J.S."/>
            <person name="Aerts A."/>
            <person name="Benoit I."/>
            <person name="Boyd A."/>
            <person name="Carlson A."/>
            <person name="Copeland A."/>
            <person name="Coutinho P.M."/>
            <person name="de Vries R.P."/>
            <person name="Ferreira P."/>
            <person name="Findley K."/>
            <person name="Foster B."/>
            <person name="Gaskell J."/>
            <person name="Glotzer D."/>
            <person name="Gorecki P."/>
            <person name="Heitman J."/>
            <person name="Hesse C."/>
            <person name="Hori C."/>
            <person name="Igarashi K."/>
            <person name="Jurgens J.A."/>
            <person name="Kallen N."/>
            <person name="Kersten P."/>
            <person name="Kohler A."/>
            <person name="Kuees U."/>
            <person name="Kumar T.K.A."/>
            <person name="Kuo A."/>
            <person name="LaButti K."/>
            <person name="Larrondo L.F."/>
            <person name="Lindquist E."/>
            <person name="Ling A."/>
            <person name="Lombard V."/>
            <person name="Lucas S."/>
            <person name="Lundell T."/>
            <person name="Martin R."/>
            <person name="McLaughlin D.J."/>
            <person name="Morgenstern I."/>
            <person name="Morin E."/>
            <person name="Murat C."/>
            <person name="Nagy L.G."/>
            <person name="Nolan M."/>
            <person name="Ohm R.A."/>
            <person name="Patyshakuliyeva A."/>
            <person name="Rokas A."/>
            <person name="Ruiz-Duenas F.J."/>
            <person name="Sabat G."/>
            <person name="Salamov A."/>
            <person name="Samejima M."/>
            <person name="Schmutz J."/>
            <person name="Slot J.C."/>
            <person name="St John F."/>
            <person name="Stenlid J."/>
            <person name="Sun H."/>
            <person name="Sun S."/>
            <person name="Syed K."/>
            <person name="Tsang A."/>
            <person name="Wiebenga A."/>
            <person name="Young D."/>
            <person name="Pisabarro A."/>
            <person name="Eastwood D.C."/>
            <person name="Martin F."/>
            <person name="Cullen D."/>
            <person name="Grigoriev I.V."/>
            <person name="Hibbett D.S."/>
        </authorList>
    </citation>
    <scope>NUCLEOTIDE SEQUENCE [LARGE SCALE GENOMIC DNA]</scope>
    <source>
        <strain evidence="12">TFB10046</strain>
    </source>
</reference>
<evidence type="ECO:0000256" key="5">
    <source>
        <dbReference type="ARBA" id="ARBA00022723"/>
    </source>
</evidence>
<dbReference type="PRINTS" id="PR00385">
    <property type="entry name" value="P450"/>
</dbReference>
<protein>
    <submittedName>
        <fullName evidence="11">Cytochrome P450</fullName>
    </submittedName>
</protein>
<keyword evidence="12" id="KW-1185">Reference proteome</keyword>
<dbReference type="FunCoup" id="J0D2G2">
    <property type="interactions" value="59"/>
</dbReference>
<evidence type="ECO:0000313" key="12">
    <source>
        <dbReference type="Proteomes" id="UP000006514"/>
    </source>
</evidence>
<dbReference type="PROSITE" id="PS00086">
    <property type="entry name" value="CYTOCHROME_P450"/>
    <property type="match status" value="1"/>
</dbReference>
<dbReference type="InterPro" id="IPR036396">
    <property type="entry name" value="Cyt_P450_sf"/>
</dbReference>
<keyword evidence="7 9" id="KW-0408">Iron</keyword>
<evidence type="ECO:0000256" key="2">
    <source>
        <dbReference type="ARBA" id="ARBA00005179"/>
    </source>
</evidence>
<dbReference type="GO" id="GO:0020037">
    <property type="term" value="F:heme binding"/>
    <property type="evidence" value="ECO:0007669"/>
    <property type="project" value="InterPro"/>
</dbReference>
<dbReference type="OMA" id="RWIEDSP"/>
<dbReference type="GO" id="GO:0005506">
    <property type="term" value="F:iron ion binding"/>
    <property type="evidence" value="ECO:0007669"/>
    <property type="project" value="InterPro"/>
</dbReference>
<dbReference type="SUPFAM" id="SSF48264">
    <property type="entry name" value="Cytochrome P450"/>
    <property type="match status" value="1"/>
</dbReference>
<dbReference type="InParanoid" id="J0D2G2"/>
<evidence type="ECO:0000256" key="3">
    <source>
        <dbReference type="ARBA" id="ARBA00010617"/>
    </source>
</evidence>
<keyword evidence="6 10" id="KW-0560">Oxidoreductase</keyword>
<keyword evidence="5 9" id="KW-0479">Metal-binding</keyword>
<dbReference type="Pfam" id="PF00067">
    <property type="entry name" value="p450"/>
    <property type="match status" value="1"/>
</dbReference>
<evidence type="ECO:0000256" key="9">
    <source>
        <dbReference type="PIRSR" id="PIRSR602403-1"/>
    </source>
</evidence>
<dbReference type="EMBL" id="JH687797">
    <property type="protein sequence ID" value="EJD40943.1"/>
    <property type="molecule type" value="Genomic_DNA"/>
</dbReference>
<dbReference type="InterPro" id="IPR017972">
    <property type="entry name" value="Cyt_P450_CS"/>
</dbReference>
<comment type="similarity">
    <text evidence="3 10">Belongs to the cytochrome P450 family.</text>
</comment>
<dbReference type="eggNOG" id="KOG0157">
    <property type="taxonomic scope" value="Eukaryota"/>
</dbReference>
<dbReference type="InterPro" id="IPR002403">
    <property type="entry name" value="Cyt_P450_E_grp-IV"/>
</dbReference>
<evidence type="ECO:0000256" key="6">
    <source>
        <dbReference type="ARBA" id="ARBA00023002"/>
    </source>
</evidence>
<dbReference type="InterPro" id="IPR001128">
    <property type="entry name" value="Cyt_P450"/>
</dbReference>
<dbReference type="Proteomes" id="UP000006514">
    <property type="component" value="Unassembled WGS sequence"/>
</dbReference>
<comment type="pathway">
    <text evidence="2">Secondary metabolite biosynthesis.</text>
</comment>
<comment type="cofactor">
    <cofactor evidence="1 9">
        <name>heme</name>
        <dbReference type="ChEBI" id="CHEBI:30413"/>
    </cofactor>
</comment>
<sequence length="339" mass="37675">MTLTSAAADIWKQHEFDDLGPVPAKGHSLTFSQSIRTLVQNLFPILLFPKVILRSAPLRSWRLASSAYSEFRDYIFLLTQRAKLLGPTEGERANLLHALVSGSSDVSRDSLSDDEVLAHMFTYVLAGHESTGNTMAYAIVNLAIFQEAQDWFLGQLDEQLKACQAGSEGMWDYSTTHGSLPAVISLMNESLRLYPACAAVPKWTADAPAEIHSNGHKYIVPPRTPVVINTIAVHRDPKLWGEDVLEFRPQRWIEDSPRKGQFMAFSEGARACLGKKFAQVEFVAVIATLFSRFRLELDCGPGENIEIVRDRAIATLDGSTILANLGMTKEVPIRFVERV</sequence>
<dbReference type="AlphaFoldDB" id="J0D2G2"/>
<evidence type="ECO:0000256" key="7">
    <source>
        <dbReference type="ARBA" id="ARBA00023004"/>
    </source>
</evidence>
<proteinExistence type="inferred from homology"/>
<accession>J0D2G2</accession>
<dbReference type="PANTHER" id="PTHR24305:SF166">
    <property type="entry name" value="CYTOCHROME P450 12A4, MITOCHONDRIAL-RELATED"/>
    <property type="match status" value="1"/>
</dbReference>
<keyword evidence="4 9" id="KW-0349">Heme</keyword>
<dbReference type="GO" id="GO:0016705">
    <property type="term" value="F:oxidoreductase activity, acting on paired donors, with incorporation or reduction of molecular oxygen"/>
    <property type="evidence" value="ECO:0007669"/>
    <property type="project" value="InterPro"/>
</dbReference>
<name>J0D2G2_AURST</name>
<dbReference type="InterPro" id="IPR050121">
    <property type="entry name" value="Cytochrome_P450_monoxygenase"/>
</dbReference>
<dbReference type="PANTHER" id="PTHR24305">
    <property type="entry name" value="CYTOCHROME P450"/>
    <property type="match status" value="1"/>
</dbReference>
<evidence type="ECO:0000256" key="8">
    <source>
        <dbReference type="ARBA" id="ARBA00023033"/>
    </source>
</evidence>
<evidence type="ECO:0000256" key="10">
    <source>
        <dbReference type="RuleBase" id="RU000461"/>
    </source>
</evidence>
<keyword evidence="8 10" id="KW-0503">Monooxygenase</keyword>
<dbReference type="OrthoDB" id="1470350at2759"/>
<dbReference type="GO" id="GO:0004497">
    <property type="term" value="F:monooxygenase activity"/>
    <property type="evidence" value="ECO:0007669"/>
    <property type="project" value="UniProtKB-KW"/>
</dbReference>
<dbReference type="PRINTS" id="PR00465">
    <property type="entry name" value="EP450IV"/>
</dbReference>
<evidence type="ECO:0000313" key="11">
    <source>
        <dbReference type="EMBL" id="EJD40943.1"/>
    </source>
</evidence>
<feature type="binding site" description="axial binding residue" evidence="9">
    <location>
        <position position="272"/>
    </location>
    <ligand>
        <name>heme</name>
        <dbReference type="ChEBI" id="CHEBI:30413"/>
    </ligand>
    <ligandPart>
        <name>Fe</name>
        <dbReference type="ChEBI" id="CHEBI:18248"/>
    </ligandPart>
</feature>
<gene>
    <name evidence="11" type="ORF">AURDEDRAFT_169921</name>
</gene>
<dbReference type="KEGG" id="adl:AURDEDRAFT_169921"/>
<dbReference type="Gene3D" id="1.10.630.10">
    <property type="entry name" value="Cytochrome P450"/>
    <property type="match status" value="1"/>
</dbReference>
<organism evidence="11 12">
    <name type="scientific">Auricularia subglabra (strain TFB-10046 / SS5)</name>
    <name type="common">White-rot fungus</name>
    <name type="synonym">Auricularia delicata (strain TFB10046)</name>
    <dbReference type="NCBI Taxonomy" id="717982"/>
    <lineage>
        <taxon>Eukaryota</taxon>
        <taxon>Fungi</taxon>
        <taxon>Dikarya</taxon>
        <taxon>Basidiomycota</taxon>
        <taxon>Agaricomycotina</taxon>
        <taxon>Agaricomycetes</taxon>
        <taxon>Auriculariales</taxon>
        <taxon>Auriculariaceae</taxon>
        <taxon>Auricularia</taxon>
    </lineage>
</organism>